<evidence type="ECO:0000256" key="4">
    <source>
        <dbReference type="ARBA" id="ARBA00023002"/>
    </source>
</evidence>
<dbReference type="PANTHER" id="PTHR42898">
    <property type="entry name" value="TROPINONE REDUCTASE"/>
    <property type="match status" value="1"/>
</dbReference>
<dbReference type="FunFam" id="3.40.50.720:FF:000084">
    <property type="entry name" value="Short-chain dehydrogenase reductase"/>
    <property type="match status" value="1"/>
</dbReference>
<dbReference type="EMBL" id="MF979873">
    <property type="protein sequence ID" value="AXU39909.1"/>
    <property type="molecule type" value="mRNA"/>
</dbReference>
<protein>
    <recommendedName>
        <fullName evidence="9">Noroxomaritidine/norcraugsodine reductase</fullName>
    </recommendedName>
</protein>
<dbReference type="SMR" id="A0A346TLF9"/>
<evidence type="ECO:0000256" key="8">
    <source>
        <dbReference type="ARBA" id="ARBA00055943"/>
    </source>
</evidence>
<accession>A0A346TLF9</accession>
<evidence type="ECO:0000256" key="5">
    <source>
        <dbReference type="ARBA" id="ARBA00025714"/>
    </source>
</evidence>
<dbReference type="Pfam" id="PF13561">
    <property type="entry name" value="adh_short_C2"/>
    <property type="match status" value="1"/>
</dbReference>
<proteinExistence type="evidence at transcript level"/>
<dbReference type="PRINTS" id="PR00081">
    <property type="entry name" value="GDHRDH"/>
</dbReference>
<dbReference type="InterPro" id="IPR020904">
    <property type="entry name" value="Sc_DH/Rdtase_CS"/>
</dbReference>
<evidence type="ECO:0000256" key="7">
    <source>
        <dbReference type="ARBA" id="ARBA00052456"/>
    </source>
</evidence>
<keyword evidence="2" id="KW-0017">Alkaloid metabolism</keyword>
<sequence length="259" mass="27905">MSMLMEKRWSLKGTTALVTGGTSGIGHAIVEELIGFGARVHTCSNNEAELHTCLQEWEKLKVDVTGTVCDISSRVEREKLMKNVSLLFNGKLNILINNVGTGIVKPIVDFTSEDYSFLMATNLESAFHLSQLAHPMLRASGMGSIVQISSISGQIGVEGCCVYSATKGAMNQLTRDFACEWAKDNIRTNCIAPGVVRTPAVEPLFNDKDAVAKEFSRIPLGRNGEPEEIASLAAFLCMPSASYITGQVICVDGGRTING</sequence>
<dbReference type="Gene3D" id="3.40.50.720">
    <property type="entry name" value="NAD(P)-binding Rossmann-like Domain"/>
    <property type="match status" value="1"/>
</dbReference>
<evidence type="ECO:0000256" key="3">
    <source>
        <dbReference type="ARBA" id="ARBA00022857"/>
    </source>
</evidence>
<dbReference type="InterPro" id="IPR045000">
    <property type="entry name" value="TR"/>
</dbReference>
<comment type="pathway">
    <text evidence="1">Alkaloid biosynthesis.</text>
</comment>
<evidence type="ECO:0000256" key="2">
    <source>
        <dbReference type="ARBA" id="ARBA00022589"/>
    </source>
</evidence>
<dbReference type="PROSITE" id="PS00061">
    <property type="entry name" value="ADH_SHORT"/>
    <property type="match status" value="1"/>
</dbReference>
<reference evidence="10" key="1">
    <citation type="submission" date="2017-09" db="EMBL/GenBank/DDBJ databases">
        <title>Developmental regulation of the expression of Amaryllidaceae alkaloid biosynthetic genes in Narcissus papyraceus.</title>
        <authorList>
            <person name="Hotchandani T."/>
            <person name="Desgagne-Penix I."/>
        </authorList>
    </citation>
    <scope>NUCLEOTIDE SEQUENCE</scope>
</reference>
<dbReference type="InterPro" id="IPR036291">
    <property type="entry name" value="NAD(P)-bd_dom_sf"/>
</dbReference>
<dbReference type="GO" id="GO:0016491">
    <property type="term" value="F:oxidoreductase activity"/>
    <property type="evidence" value="ECO:0007669"/>
    <property type="project" value="UniProtKB-KW"/>
</dbReference>
<dbReference type="PANTHER" id="PTHR42898:SF6">
    <property type="entry name" value="NADP-DEPENDENT MANNITOL DEHYDROGENASE"/>
    <property type="match status" value="1"/>
</dbReference>
<dbReference type="InterPro" id="IPR002347">
    <property type="entry name" value="SDR_fam"/>
</dbReference>
<evidence type="ECO:0000256" key="9">
    <source>
        <dbReference type="ARBA" id="ARBA00069361"/>
    </source>
</evidence>
<gene>
    <name evidence="10" type="primary">NorRed2</name>
</gene>
<evidence type="ECO:0000256" key="1">
    <source>
        <dbReference type="ARBA" id="ARBA00004913"/>
    </source>
</evidence>
<dbReference type="PRINTS" id="PR00080">
    <property type="entry name" value="SDRFAMILY"/>
</dbReference>
<dbReference type="SUPFAM" id="SSF51735">
    <property type="entry name" value="NAD(P)-binding Rossmann-fold domains"/>
    <property type="match status" value="1"/>
</dbReference>
<comment type="catalytic activity">
    <reaction evidence="7">
        <text>(10bR,4aS)-noroxomaritidine + NADPH + H(+) = (10bR,4aS)-oxomaritidine + NADP(+)</text>
        <dbReference type="Rhea" id="RHEA:63196"/>
        <dbReference type="ChEBI" id="CHEBI:15378"/>
        <dbReference type="ChEBI" id="CHEBI:57783"/>
        <dbReference type="ChEBI" id="CHEBI:58349"/>
        <dbReference type="ChEBI" id="CHEBI:133995"/>
        <dbReference type="ChEBI" id="CHEBI:146208"/>
    </reaction>
    <physiologicalReaction direction="left-to-right" evidence="7">
        <dbReference type="Rhea" id="RHEA:63197"/>
    </physiologicalReaction>
</comment>
<evidence type="ECO:0000313" key="10">
    <source>
        <dbReference type="EMBL" id="AXU39909.1"/>
    </source>
</evidence>
<dbReference type="GO" id="GO:0009820">
    <property type="term" value="P:alkaloid metabolic process"/>
    <property type="evidence" value="ECO:0007669"/>
    <property type="project" value="UniProtKB-KW"/>
</dbReference>
<dbReference type="AlphaFoldDB" id="A0A346TLF9"/>
<comment type="catalytic activity">
    <reaction evidence="6">
        <text>(10bS,4aR)-noroxomaritidine + NADPH + H(+) = (10bS,4aR)-oxomaritidine + NADP(+)</text>
        <dbReference type="Rhea" id="RHEA:63200"/>
        <dbReference type="ChEBI" id="CHEBI:15378"/>
        <dbReference type="ChEBI" id="CHEBI:57783"/>
        <dbReference type="ChEBI" id="CHEBI:58349"/>
        <dbReference type="ChEBI" id="CHEBI:133996"/>
        <dbReference type="ChEBI" id="CHEBI:146209"/>
    </reaction>
    <physiologicalReaction direction="left-to-right" evidence="6">
        <dbReference type="Rhea" id="RHEA:63201"/>
    </physiologicalReaction>
</comment>
<evidence type="ECO:0000256" key="6">
    <source>
        <dbReference type="ARBA" id="ARBA00050958"/>
    </source>
</evidence>
<keyword evidence="3" id="KW-0521">NADP</keyword>
<keyword evidence="4" id="KW-0560">Oxidoreductase</keyword>
<name>A0A346TLF9_NARPA</name>
<comment type="similarity">
    <text evidence="5">Belongs to the short-chain dehydrogenases/reductases (SDR) family. SDR65C subfamily.</text>
</comment>
<comment type="function">
    <text evidence="8">In the Amaryllidaceae alkaloids biosynthesic pathway, catalyzes the conversion of noroxomaritidine to oxomaritidine, a precursor of haemanthamine- and crinamine-type alkaloids, promising anticancer agents. Can also, to some extent, catalyze the condensation of 3,4-dihydroxybenzaldehyde (3,4-DHBA) and tyramine to produce norbelladine, and of isovanillin and tyramine to produce 4'-O-methylnorbelladine.</text>
</comment>
<organism evidence="10">
    <name type="scientific">Narcissus papyraceus</name>
    <name type="common">Paperwhite narcissus</name>
    <dbReference type="NCBI Taxonomy" id="54854"/>
    <lineage>
        <taxon>Eukaryota</taxon>
        <taxon>Viridiplantae</taxon>
        <taxon>Streptophyta</taxon>
        <taxon>Embryophyta</taxon>
        <taxon>Tracheophyta</taxon>
        <taxon>Spermatophyta</taxon>
        <taxon>Magnoliopsida</taxon>
        <taxon>Liliopsida</taxon>
        <taxon>Asparagales</taxon>
        <taxon>Amaryllidaceae</taxon>
        <taxon>Amaryllidoideae</taxon>
        <taxon>Narcissus</taxon>
    </lineage>
</organism>